<proteinExistence type="predicted"/>
<dbReference type="InterPro" id="IPR002075">
    <property type="entry name" value="NTF2_dom"/>
</dbReference>
<dbReference type="FunFam" id="3.10.450.50:FF:000003">
    <property type="entry name" value="Nuclear transport factor 2 family protein"/>
    <property type="match status" value="1"/>
</dbReference>
<dbReference type="EMBL" id="ML996697">
    <property type="protein sequence ID" value="KAF2399384.1"/>
    <property type="molecule type" value="Genomic_DNA"/>
</dbReference>
<dbReference type="Proteomes" id="UP000799640">
    <property type="component" value="Unassembled WGS sequence"/>
</dbReference>
<dbReference type="InterPro" id="IPR018222">
    <property type="entry name" value="Nuclear_transport_factor_2_euk"/>
</dbReference>
<feature type="compositionally biased region" description="Acidic residues" evidence="3">
    <location>
        <begin position="231"/>
        <end position="242"/>
    </location>
</feature>
<feature type="region of interest" description="Disordered" evidence="3">
    <location>
        <begin position="184"/>
        <end position="402"/>
    </location>
</feature>
<keyword evidence="7" id="KW-1185">Reference proteome</keyword>
<dbReference type="GO" id="GO:0016579">
    <property type="term" value="P:protein deubiquitination"/>
    <property type="evidence" value="ECO:0007669"/>
    <property type="project" value="TreeGrafter"/>
</dbReference>
<dbReference type="GO" id="GO:1990861">
    <property type="term" value="C:Ubp3-Bre5 deubiquitination complex"/>
    <property type="evidence" value="ECO:0007669"/>
    <property type="project" value="TreeGrafter"/>
</dbReference>
<dbReference type="SMART" id="SM00360">
    <property type="entry name" value="RRM"/>
    <property type="match status" value="1"/>
</dbReference>
<dbReference type="InterPro" id="IPR000504">
    <property type="entry name" value="RRM_dom"/>
</dbReference>
<dbReference type="CDD" id="cd00590">
    <property type="entry name" value="RRM_SF"/>
    <property type="match status" value="1"/>
</dbReference>
<dbReference type="SUPFAM" id="SSF54427">
    <property type="entry name" value="NTF2-like"/>
    <property type="match status" value="1"/>
</dbReference>
<dbReference type="GO" id="GO:0034517">
    <property type="term" value="P:ribophagy"/>
    <property type="evidence" value="ECO:0007669"/>
    <property type="project" value="TreeGrafter"/>
</dbReference>
<evidence type="ECO:0000313" key="6">
    <source>
        <dbReference type="EMBL" id="KAF2399384.1"/>
    </source>
</evidence>
<dbReference type="Pfam" id="PF00076">
    <property type="entry name" value="RRM_1"/>
    <property type="match status" value="1"/>
</dbReference>
<feature type="domain" description="NTF2" evidence="5">
    <location>
        <begin position="59"/>
        <end position="176"/>
    </location>
</feature>
<dbReference type="GO" id="GO:0005829">
    <property type="term" value="C:cytosol"/>
    <property type="evidence" value="ECO:0007669"/>
    <property type="project" value="TreeGrafter"/>
</dbReference>
<evidence type="ECO:0000256" key="1">
    <source>
        <dbReference type="ARBA" id="ARBA00022884"/>
    </source>
</evidence>
<evidence type="ECO:0000256" key="3">
    <source>
        <dbReference type="SAM" id="MobiDB-lite"/>
    </source>
</evidence>
<feature type="domain" description="RRM" evidence="4">
    <location>
        <begin position="403"/>
        <end position="474"/>
    </location>
</feature>
<dbReference type="Gene3D" id="3.10.450.50">
    <property type="match status" value="1"/>
</dbReference>
<dbReference type="GO" id="GO:1990904">
    <property type="term" value="C:ribonucleoprotein complex"/>
    <property type="evidence" value="ECO:0007669"/>
    <property type="project" value="TreeGrafter"/>
</dbReference>
<accession>A0A6G1HTY6</accession>
<feature type="compositionally biased region" description="Polar residues" evidence="3">
    <location>
        <begin position="25"/>
        <end position="51"/>
    </location>
</feature>
<evidence type="ECO:0000259" key="4">
    <source>
        <dbReference type="PROSITE" id="PS50102"/>
    </source>
</evidence>
<feature type="region of interest" description="Disordered" evidence="3">
    <location>
        <begin position="474"/>
        <end position="538"/>
    </location>
</feature>
<evidence type="ECO:0008006" key="8">
    <source>
        <dbReference type="Google" id="ProtNLM"/>
    </source>
</evidence>
<dbReference type="Pfam" id="PF02136">
    <property type="entry name" value="NTF2"/>
    <property type="match status" value="1"/>
</dbReference>
<dbReference type="PANTHER" id="PTHR10693:SF20">
    <property type="entry name" value="AT27578P"/>
    <property type="match status" value="1"/>
</dbReference>
<dbReference type="GO" id="GO:0003729">
    <property type="term" value="F:mRNA binding"/>
    <property type="evidence" value="ECO:0007669"/>
    <property type="project" value="TreeGrafter"/>
</dbReference>
<feature type="compositionally biased region" description="Low complexity" evidence="3">
    <location>
        <begin position="278"/>
        <end position="292"/>
    </location>
</feature>
<dbReference type="SUPFAM" id="SSF54928">
    <property type="entry name" value="RNA-binding domain, RBD"/>
    <property type="match status" value="1"/>
</dbReference>
<feature type="region of interest" description="Disordered" evidence="3">
    <location>
        <begin position="1"/>
        <end position="51"/>
    </location>
</feature>
<dbReference type="PROSITE" id="PS50102">
    <property type="entry name" value="RRM"/>
    <property type="match status" value="1"/>
</dbReference>
<evidence type="ECO:0000259" key="5">
    <source>
        <dbReference type="PROSITE" id="PS50177"/>
    </source>
</evidence>
<dbReference type="InterPro" id="IPR039539">
    <property type="entry name" value="Ras_GTPase_bind_prot"/>
</dbReference>
<name>A0A6G1HTY6_9PEZI</name>
<dbReference type="InterPro" id="IPR012677">
    <property type="entry name" value="Nucleotide-bd_a/b_plait_sf"/>
</dbReference>
<dbReference type="AlphaFoldDB" id="A0A6G1HTY6"/>
<feature type="compositionally biased region" description="Gly residues" evidence="3">
    <location>
        <begin position="501"/>
        <end position="513"/>
    </location>
</feature>
<dbReference type="CDD" id="cd00780">
    <property type="entry name" value="NTF2"/>
    <property type="match status" value="1"/>
</dbReference>
<evidence type="ECO:0000313" key="7">
    <source>
        <dbReference type="Proteomes" id="UP000799640"/>
    </source>
</evidence>
<dbReference type="InterPro" id="IPR032710">
    <property type="entry name" value="NTF2-like_dom_sf"/>
</dbReference>
<protein>
    <recommendedName>
        <fullName evidence="8">NTF2-domain-containing protein</fullName>
    </recommendedName>
</protein>
<feature type="compositionally biased region" description="Gly residues" evidence="3">
    <location>
        <begin position="479"/>
        <end position="493"/>
    </location>
</feature>
<dbReference type="OrthoDB" id="339151at2759"/>
<feature type="compositionally biased region" description="Polar residues" evidence="3">
    <location>
        <begin position="1"/>
        <end position="10"/>
    </location>
</feature>
<feature type="compositionally biased region" description="Low complexity" evidence="3">
    <location>
        <begin position="248"/>
        <end position="268"/>
    </location>
</feature>
<feature type="compositionally biased region" description="Pro residues" evidence="3">
    <location>
        <begin position="293"/>
        <end position="310"/>
    </location>
</feature>
<feature type="compositionally biased region" description="Low complexity" evidence="3">
    <location>
        <begin position="190"/>
        <end position="216"/>
    </location>
</feature>
<feature type="compositionally biased region" description="Low complexity" evidence="3">
    <location>
        <begin position="324"/>
        <end position="362"/>
    </location>
</feature>
<reference evidence="6" key="1">
    <citation type="journal article" date="2020" name="Stud. Mycol.">
        <title>101 Dothideomycetes genomes: a test case for predicting lifestyles and emergence of pathogens.</title>
        <authorList>
            <person name="Haridas S."/>
            <person name="Albert R."/>
            <person name="Binder M."/>
            <person name="Bloem J."/>
            <person name="Labutti K."/>
            <person name="Salamov A."/>
            <person name="Andreopoulos B."/>
            <person name="Baker S."/>
            <person name="Barry K."/>
            <person name="Bills G."/>
            <person name="Bluhm B."/>
            <person name="Cannon C."/>
            <person name="Castanera R."/>
            <person name="Culley D."/>
            <person name="Daum C."/>
            <person name="Ezra D."/>
            <person name="Gonzalez J."/>
            <person name="Henrissat B."/>
            <person name="Kuo A."/>
            <person name="Liang C."/>
            <person name="Lipzen A."/>
            <person name="Lutzoni F."/>
            <person name="Magnuson J."/>
            <person name="Mondo S."/>
            <person name="Nolan M."/>
            <person name="Ohm R."/>
            <person name="Pangilinan J."/>
            <person name="Park H.-J."/>
            <person name="Ramirez L."/>
            <person name="Alfaro M."/>
            <person name="Sun H."/>
            <person name="Tritt A."/>
            <person name="Yoshinaga Y."/>
            <person name="Zwiers L.-H."/>
            <person name="Turgeon B."/>
            <person name="Goodwin S."/>
            <person name="Spatafora J."/>
            <person name="Crous P."/>
            <person name="Grigoriev I."/>
        </authorList>
    </citation>
    <scope>NUCLEOTIDE SEQUENCE</scope>
    <source>
        <strain evidence="6">CBS 262.69</strain>
    </source>
</reference>
<dbReference type="Gene3D" id="3.30.70.330">
    <property type="match status" value="1"/>
</dbReference>
<dbReference type="PROSITE" id="PS50177">
    <property type="entry name" value="NTF2_DOMAIN"/>
    <property type="match status" value="1"/>
</dbReference>
<sequence>MATEQSTMPVNGNYPPHQPGPYAATDNSTASQQQNNGAGYTPATQASTSSADKIPKEEVAWYFVEQYYTTLSRSPEKLWLFFNKRSTFVTGVEEEKSTVAVGQKAINQKIKELDYQDCKVRVTNVDSQGSGENIVIQVIGEMSNKASRTRKFVQTFVLAEQVQPSGYFVLNDIFRYLREEDSDREEELEASAASSGHQEPVPTAADSAAASTETVAQEPEAVEITKKLDEVAQEDNAAEEATPEVNGTPAEEPAAAPAEEPAAPAETPAPKESKAAEAETATPEAPAEKAAPAPTPAPAPKASPKPPKPAVPKTWAQLASANRAAAAAATPATPAAPAAAQPKAAAPAPAAPAAPAATQTPPAREPSPTGSQQDAGWQTAGADHSRKQSRAQAQPAVGENGRVRAYVKNVYPSVDADELKAHLAKFGELFYFDVSRQKNSAFVEFSNIAGFNAAVAANPHKFGNDNVYVEERRTPGGFAPRGGARGGRGGFEGRGQAPRTFGGGKEGPRGGGFNAPAGRGARGSGVGARGGRGAPQAA</sequence>
<dbReference type="PANTHER" id="PTHR10693">
    <property type="entry name" value="RAS GTPASE-ACTIVATING PROTEIN-BINDING PROTEIN"/>
    <property type="match status" value="1"/>
</dbReference>
<keyword evidence="1 2" id="KW-0694">RNA-binding</keyword>
<organism evidence="6 7">
    <name type="scientific">Trichodelitschia bisporula</name>
    <dbReference type="NCBI Taxonomy" id="703511"/>
    <lineage>
        <taxon>Eukaryota</taxon>
        <taxon>Fungi</taxon>
        <taxon>Dikarya</taxon>
        <taxon>Ascomycota</taxon>
        <taxon>Pezizomycotina</taxon>
        <taxon>Dothideomycetes</taxon>
        <taxon>Dothideomycetes incertae sedis</taxon>
        <taxon>Phaeotrichales</taxon>
        <taxon>Phaeotrichaceae</taxon>
        <taxon>Trichodelitschia</taxon>
    </lineage>
</organism>
<gene>
    <name evidence="6" type="ORF">EJ06DRAFT_538305</name>
</gene>
<evidence type="ECO:0000256" key="2">
    <source>
        <dbReference type="PROSITE-ProRule" id="PRU00176"/>
    </source>
</evidence>
<feature type="compositionally biased region" description="Gly residues" evidence="3">
    <location>
        <begin position="520"/>
        <end position="538"/>
    </location>
</feature>
<dbReference type="InterPro" id="IPR035979">
    <property type="entry name" value="RBD_domain_sf"/>
</dbReference>